<evidence type="ECO:0000259" key="1">
    <source>
        <dbReference type="Pfam" id="PF01695"/>
    </source>
</evidence>
<dbReference type="AlphaFoldDB" id="A0A5D8Q7Y9"/>
<evidence type="ECO:0000313" key="2">
    <source>
        <dbReference type="EMBL" id="TZE80865.1"/>
    </source>
</evidence>
<dbReference type="GO" id="GO:0005524">
    <property type="term" value="F:ATP binding"/>
    <property type="evidence" value="ECO:0007669"/>
    <property type="project" value="InterPro"/>
</dbReference>
<gene>
    <name evidence="2" type="ORF">FWJ32_11735</name>
</gene>
<dbReference type="Gene3D" id="3.40.50.300">
    <property type="entry name" value="P-loop containing nucleotide triphosphate hydrolases"/>
    <property type="match status" value="1"/>
</dbReference>
<dbReference type="NCBIfam" id="NF005304">
    <property type="entry name" value="PRK06835.1"/>
    <property type="match status" value="1"/>
</dbReference>
<evidence type="ECO:0000313" key="3">
    <source>
        <dbReference type="Proteomes" id="UP000322976"/>
    </source>
</evidence>
<dbReference type="InterPro" id="IPR027417">
    <property type="entry name" value="P-loop_NTPase"/>
</dbReference>
<accession>A0A5D8Q7Y9</accession>
<name>A0A5D8Q7Y9_9THEO</name>
<reference evidence="2 3" key="1">
    <citation type="submission" date="2019-08" db="EMBL/GenBank/DDBJ databases">
        <title>Calorimonas adulescens gen. nov., sp. nov., an anaerobic thermophilic bacterium from Sakhalin hot spring.</title>
        <authorList>
            <person name="Khomyakova M.A."/>
            <person name="Merkel A.Y."/>
            <person name="Novikov A."/>
            <person name="Bonch-Osmolovskaya E.A."/>
            <person name="Slobodkin A.I."/>
        </authorList>
    </citation>
    <scope>NUCLEOTIDE SEQUENCE [LARGE SCALE GENOMIC DNA]</scope>
    <source>
        <strain evidence="2 3">A05MB</strain>
    </source>
</reference>
<dbReference type="PANTHER" id="PTHR30050:SF4">
    <property type="entry name" value="ATP-BINDING PROTEIN RV3427C IN INSERTION SEQUENCE-RELATED"/>
    <property type="match status" value="1"/>
</dbReference>
<dbReference type="CDD" id="cd00009">
    <property type="entry name" value="AAA"/>
    <property type="match status" value="1"/>
</dbReference>
<dbReference type="InterPro" id="IPR002611">
    <property type="entry name" value="IstB_ATP-bd"/>
</dbReference>
<dbReference type="GO" id="GO:0006260">
    <property type="term" value="P:DNA replication"/>
    <property type="evidence" value="ECO:0007669"/>
    <property type="project" value="TreeGrafter"/>
</dbReference>
<dbReference type="PANTHER" id="PTHR30050">
    <property type="entry name" value="CHROMOSOMAL REPLICATION INITIATOR PROTEIN DNAA"/>
    <property type="match status" value="1"/>
</dbReference>
<dbReference type="SUPFAM" id="SSF52540">
    <property type="entry name" value="P-loop containing nucleoside triphosphate hydrolases"/>
    <property type="match status" value="1"/>
</dbReference>
<comment type="caution">
    <text evidence="2">The sequence shown here is derived from an EMBL/GenBank/DDBJ whole genome shotgun (WGS) entry which is preliminary data.</text>
</comment>
<dbReference type="RefSeq" id="WP_149546151.1">
    <property type="nucleotide sequence ID" value="NZ_VTPS01000022.1"/>
</dbReference>
<organism evidence="2 3">
    <name type="scientific">Calorimonas adulescens</name>
    <dbReference type="NCBI Taxonomy" id="2606906"/>
    <lineage>
        <taxon>Bacteria</taxon>
        <taxon>Bacillati</taxon>
        <taxon>Bacillota</taxon>
        <taxon>Clostridia</taxon>
        <taxon>Thermoanaerobacterales</taxon>
        <taxon>Thermoanaerobacteraceae</taxon>
        <taxon>Calorimonas</taxon>
    </lineage>
</organism>
<keyword evidence="3" id="KW-1185">Reference proteome</keyword>
<proteinExistence type="predicted"/>
<sequence>MNSPLNKILTEYQKKRDTAFKDYLLRREQVYKKIPRIREIDEEISSIGIEKINEAFRLPEKCDLILDELKKRLESLKKEKYTIMKTHGLPQDYLTVQYECKDCQDTGYVNGTMCHCLKQALIENLYDLSHLRNILQYENFENFDLSLYSDLPFGDYPKSPRKNMENIYLDCIRFVNNFSNVKESLFFYGNSGLGKTFLSHCIAKDLIERGYTVIYQTVPNLVEMLRKAAFGEASEEAELINGCDLLIMDDLGTEPATAYSEQVIFNIINSRLLSEKKMLISTNFNLEEVVNTYPERICSRIFGNFRLYAFYGEDIRLKKVKVI</sequence>
<feature type="domain" description="IstB-like ATP-binding" evidence="1">
    <location>
        <begin position="171"/>
        <end position="291"/>
    </location>
</feature>
<dbReference type="EMBL" id="VTPS01000022">
    <property type="protein sequence ID" value="TZE80865.1"/>
    <property type="molecule type" value="Genomic_DNA"/>
</dbReference>
<protein>
    <submittedName>
        <fullName evidence="2">DNA replication protein DnaC</fullName>
    </submittedName>
</protein>
<dbReference type="Proteomes" id="UP000322976">
    <property type="component" value="Unassembled WGS sequence"/>
</dbReference>
<dbReference type="Pfam" id="PF01695">
    <property type="entry name" value="IstB_IS21"/>
    <property type="match status" value="1"/>
</dbReference>